<dbReference type="CDD" id="cd07410">
    <property type="entry name" value="MPP_CpdB_N"/>
    <property type="match status" value="1"/>
</dbReference>
<organism evidence="14 15">
    <name type="scientific">Caldibacillus debilis</name>
    <dbReference type="NCBI Taxonomy" id="301148"/>
    <lineage>
        <taxon>Bacteria</taxon>
        <taxon>Bacillati</taxon>
        <taxon>Bacillota</taxon>
        <taxon>Bacilli</taxon>
        <taxon>Bacillales</taxon>
        <taxon>Bacillaceae</taxon>
        <taxon>Caldibacillus</taxon>
    </lineage>
</organism>
<dbReference type="GO" id="GO:0008663">
    <property type="term" value="F:2',3'-cyclic-nucleotide 2'-phosphodiesterase activity"/>
    <property type="evidence" value="ECO:0007669"/>
    <property type="project" value="UniProtKB-EC"/>
</dbReference>
<keyword evidence="7" id="KW-0732">Signal</keyword>
<evidence type="ECO:0000313" key="15">
    <source>
        <dbReference type="Proteomes" id="UP000257014"/>
    </source>
</evidence>
<dbReference type="PROSITE" id="PS00785">
    <property type="entry name" value="5_NUCLEOTIDASE_1"/>
    <property type="match status" value="1"/>
</dbReference>
<dbReference type="GO" id="GO:0046872">
    <property type="term" value="F:metal ion binding"/>
    <property type="evidence" value="ECO:0007669"/>
    <property type="project" value="UniProtKB-KW"/>
</dbReference>
<comment type="cofactor">
    <cofactor evidence="3">
        <name>a divalent metal cation</name>
        <dbReference type="ChEBI" id="CHEBI:60240"/>
    </cofactor>
</comment>
<comment type="catalytic activity">
    <reaction evidence="2">
        <text>a nucleoside 2',3'-cyclic phosphate + H2O = a nucleoside 3'-phosphate + H(+)</text>
        <dbReference type="Rhea" id="RHEA:19621"/>
        <dbReference type="ChEBI" id="CHEBI:15377"/>
        <dbReference type="ChEBI" id="CHEBI:15378"/>
        <dbReference type="ChEBI" id="CHEBI:66949"/>
        <dbReference type="ChEBI" id="CHEBI:66954"/>
        <dbReference type="EC" id="3.1.4.16"/>
    </reaction>
</comment>
<evidence type="ECO:0000256" key="8">
    <source>
        <dbReference type="ARBA" id="ARBA00022741"/>
    </source>
</evidence>
<keyword evidence="8 11" id="KW-0547">Nucleotide-binding</keyword>
<evidence type="ECO:0000256" key="6">
    <source>
        <dbReference type="ARBA" id="ARBA00022723"/>
    </source>
</evidence>
<evidence type="ECO:0000256" key="11">
    <source>
        <dbReference type="RuleBase" id="RU362119"/>
    </source>
</evidence>
<evidence type="ECO:0000256" key="2">
    <source>
        <dbReference type="ARBA" id="ARBA00001730"/>
    </source>
</evidence>
<protein>
    <submittedName>
        <fullName evidence="14">Bifunctional metallophosphatase/5'-nucleotidase</fullName>
    </submittedName>
</protein>
<evidence type="ECO:0000259" key="12">
    <source>
        <dbReference type="Pfam" id="PF00149"/>
    </source>
</evidence>
<keyword evidence="10" id="KW-0511">Multifunctional enzyme</keyword>
<evidence type="ECO:0000256" key="10">
    <source>
        <dbReference type="ARBA" id="ARBA00023268"/>
    </source>
</evidence>
<evidence type="ECO:0000256" key="1">
    <source>
        <dbReference type="ARBA" id="ARBA00000527"/>
    </source>
</evidence>
<dbReference type="PROSITE" id="PS00786">
    <property type="entry name" value="5_NUCLEOTIDASE_2"/>
    <property type="match status" value="1"/>
</dbReference>
<proteinExistence type="inferred from homology"/>
<reference evidence="14 15" key="1">
    <citation type="submission" date="2018-03" db="EMBL/GenBank/DDBJ databases">
        <authorList>
            <person name="Keele B.F."/>
        </authorList>
    </citation>
    <scope>NUCLEOTIDE SEQUENCE [LARGE SCALE GENOMIC DNA]</scope>
    <source>
        <strain evidence="14">ZCTH4_d</strain>
    </source>
</reference>
<dbReference type="InterPro" id="IPR041827">
    <property type="entry name" value="CpdB_N"/>
</dbReference>
<comment type="catalytic activity">
    <reaction evidence="1">
        <text>a ribonucleoside 3'-phosphate + H2O = a ribonucleoside + phosphate</text>
        <dbReference type="Rhea" id="RHEA:10144"/>
        <dbReference type="ChEBI" id="CHEBI:13197"/>
        <dbReference type="ChEBI" id="CHEBI:15377"/>
        <dbReference type="ChEBI" id="CHEBI:18254"/>
        <dbReference type="ChEBI" id="CHEBI:43474"/>
        <dbReference type="EC" id="3.1.3.6"/>
    </reaction>
</comment>
<dbReference type="PANTHER" id="PTHR11575:SF6">
    <property type="entry name" value="2',3'-CYCLIC-NUCLEOTIDE 2'-PHOSPHODIESTERASE_3'-NUCLEOTIDASE"/>
    <property type="match status" value="1"/>
</dbReference>
<dbReference type="InterPro" id="IPR029052">
    <property type="entry name" value="Metallo-depent_PP-like"/>
</dbReference>
<name>A0A3E0K0B9_9BACI</name>
<dbReference type="Pfam" id="PF02872">
    <property type="entry name" value="5_nucleotid_C"/>
    <property type="match status" value="1"/>
</dbReference>
<comment type="similarity">
    <text evidence="5 11">Belongs to the 5'-nucleotidase family.</text>
</comment>
<evidence type="ECO:0000256" key="9">
    <source>
        <dbReference type="ARBA" id="ARBA00022801"/>
    </source>
</evidence>
<dbReference type="SUPFAM" id="SSF55816">
    <property type="entry name" value="5'-nucleotidase (syn. UDP-sugar hydrolase), C-terminal domain"/>
    <property type="match status" value="1"/>
</dbReference>
<dbReference type="AlphaFoldDB" id="A0A3E0K0B9"/>
<evidence type="ECO:0000259" key="13">
    <source>
        <dbReference type="Pfam" id="PF02872"/>
    </source>
</evidence>
<gene>
    <name evidence="14" type="ORF">C6P37_14485</name>
</gene>
<feature type="domain" description="5'-Nucleotidase C-terminal" evidence="13">
    <location>
        <begin position="319"/>
        <end position="489"/>
    </location>
</feature>
<dbReference type="InterPro" id="IPR008334">
    <property type="entry name" value="5'-Nucleotdase_C"/>
</dbReference>
<dbReference type="PANTHER" id="PTHR11575">
    <property type="entry name" value="5'-NUCLEOTIDASE-RELATED"/>
    <property type="match status" value="1"/>
</dbReference>
<evidence type="ECO:0000313" key="14">
    <source>
        <dbReference type="EMBL" id="REJ25843.1"/>
    </source>
</evidence>
<evidence type="ECO:0000256" key="5">
    <source>
        <dbReference type="ARBA" id="ARBA00006654"/>
    </source>
</evidence>
<dbReference type="Gene3D" id="3.60.21.10">
    <property type="match status" value="1"/>
</dbReference>
<keyword evidence="6" id="KW-0479">Metal-binding</keyword>
<dbReference type="GO" id="GO:0030288">
    <property type="term" value="C:outer membrane-bounded periplasmic space"/>
    <property type="evidence" value="ECO:0007669"/>
    <property type="project" value="TreeGrafter"/>
</dbReference>
<dbReference type="InterPro" id="IPR036907">
    <property type="entry name" value="5'-Nucleotdase_C_sf"/>
</dbReference>
<dbReference type="PRINTS" id="PR01607">
    <property type="entry name" value="APYRASEFAMLY"/>
</dbReference>
<dbReference type="GO" id="GO:0000166">
    <property type="term" value="F:nucleotide binding"/>
    <property type="evidence" value="ECO:0007669"/>
    <property type="project" value="UniProtKB-KW"/>
</dbReference>
<dbReference type="InterPro" id="IPR006146">
    <property type="entry name" value="5'-Nucleotdase_CS"/>
</dbReference>
<evidence type="ECO:0000256" key="3">
    <source>
        <dbReference type="ARBA" id="ARBA00001968"/>
    </source>
</evidence>
<dbReference type="RefSeq" id="WP_276644450.1">
    <property type="nucleotide sequence ID" value="NZ_QEWE01000030.1"/>
</dbReference>
<comment type="subcellular location">
    <subcellularLocation>
        <location evidence="4">Cell envelope</location>
    </subcellularLocation>
</comment>
<accession>A0A3E0K0B9</accession>
<evidence type="ECO:0000256" key="4">
    <source>
        <dbReference type="ARBA" id="ARBA00004196"/>
    </source>
</evidence>
<evidence type="ECO:0000256" key="7">
    <source>
        <dbReference type="ARBA" id="ARBA00022729"/>
    </source>
</evidence>
<keyword evidence="9 11" id="KW-0378">Hydrolase</keyword>
<dbReference type="GO" id="GO:0008254">
    <property type="term" value="F:3'-nucleotidase activity"/>
    <property type="evidence" value="ECO:0007669"/>
    <property type="project" value="UniProtKB-EC"/>
</dbReference>
<dbReference type="SUPFAM" id="SSF56300">
    <property type="entry name" value="Metallo-dependent phosphatases"/>
    <property type="match status" value="1"/>
</dbReference>
<dbReference type="EMBL" id="QEWE01000030">
    <property type="protein sequence ID" value="REJ25843.1"/>
    <property type="molecule type" value="Genomic_DNA"/>
</dbReference>
<dbReference type="GO" id="GO:0009166">
    <property type="term" value="P:nucleotide catabolic process"/>
    <property type="evidence" value="ECO:0007669"/>
    <property type="project" value="InterPro"/>
</dbReference>
<comment type="caution">
    <text evidence="14">The sequence shown here is derived from an EMBL/GenBank/DDBJ whole genome shotgun (WGS) entry which is preliminary data.</text>
</comment>
<dbReference type="Gene3D" id="3.90.780.10">
    <property type="entry name" value="5'-Nucleotidase, C-terminal domain"/>
    <property type="match status" value="1"/>
</dbReference>
<dbReference type="InterPro" id="IPR004843">
    <property type="entry name" value="Calcineurin-like_PHP"/>
</dbReference>
<feature type="domain" description="Calcineurin-like phosphoesterase" evidence="12">
    <location>
        <begin position="10"/>
        <end position="243"/>
    </location>
</feature>
<dbReference type="Proteomes" id="UP000257014">
    <property type="component" value="Unassembled WGS sequence"/>
</dbReference>
<sequence length="539" mass="61355">MERETETTLTVLETSDVHGHIFPVNYGTNAYAGLGMAKIATLVKEIRRKEKNVLLIDNGDNIQGTPLTYHYVKFMSGEMNPVVKVMNHLRYDAAVVGNHEFNYGMEVLERAVGQSDFPWLSANLLDKGTGEPYFGKPYIIKLFEGGLKVAVLGLTTHYIPNWEKPEHIRSLRIEDTVESAKRWVKKIRAEEKPDVLVLSYHGGFERDPDTGAPDEAETGENVAYRLCMEVEGIDCLLTGHQHRKIWGKTINGVVVLQPGCNGQYLGKATIRLKKAEGRWTIIGKRSEILPLENVPEDREVIRLCEKYEEATQKWLDRPIGRIEGDMTIKDPFEARVKEHPFIELINRVQMEASGADISGTALFHDEVKGFRHEVTMRDIVSSYVYPNTLVVLKITGKDLKAALERSASYFCLNEKGELAINPAFSHPKPQHYNYDMWEGIEYVIDVSKPIGERVVRLTYKNQKVEDDQELLVVINNYRASGGGEYTMFKNREVVREIQTDMTELLANYFLEKKTVKAVCNHNWEIRTGDGEGLHPENRI</sequence>
<dbReference type="InterPro" id="IPR006179">
    <property type="entry name" value="5_nucleotidase/apyrase"/>
</dbReference>
<dbReference type="Pfam" id="PF00149">
    <property type="entry name" value="Metallophos"/>
    <property type="match status" value="1"/>
</dbReference>